<dbReference type="RefSeq" id="WP_382423305.1">
    <property type="nucleotide sequence ID" value="NZ_JBHSCW010000010.1"/>
</dbReference>
<dbReference type="Pfam" id="PF00392">
    <property type="entry name" value="GntR"/>
    <property type="match status" value="1"/>
</dbReference>
<comment type="caution">
    <text evidence="7">The sequence shown here is derived from an EMBL/GenBank/DDBJ whole genome shotgun (WGS) entry which is preliminary data.</text>
</comment>
<dbReference type="EMBL" id="JBHSCW010000010">
    <property type="protein sequence ID" value="MFC4352928.1"/>
    <property type="molecule type" value="Genomic_DNA"/>
</dbReference>
<evidence type="ECO:0000256" key="5">
    <source>
        <dbReference type="ARBA" id="ARBA00023163"/>
    </source>
</evidence>
<dbReference type="InterPro" id="IPR015421">
    <property type="entry name" value="PyrdxlP-dep_Trfase_major"/>
</dbReference>
<reference evidence="8" key="1">
    <citation type="journal article" date="2019" name="Int. J. Syst. Evol. Microbiol.">
        <title>The Global Catalogue of Microorganisms (GCM) 10K type strain sequencing project: providing services to taxonomists for standard genome sequencing and annotation.</title>
        <authorList>
            <consortium name="The Broad Institute Genomics Platform"/>
            <consortium name="The Broad Institute Genome Sequencing Center for Infectious Disease"/>
            <person name="Wu L."/>
            <person name="Ma J."/>
        </authorList>
    </citation>
    <scope>NUCLEOTIDE SEQUENCE [LARGE SCALE GENOMIC DNA]</scope>
    <source>
        <strain evidence="8">CECT 8472</strain>
    </source>
</reference>
<evidence type="ECO:0000256" key="4">
    <source>
        <dbReference type="ARBA" id="ARBA00023125"/>
    </source>
</evidence>
<dbReference type="PANTHER" id="PTHR46577:SF2">
    <property type="entry name" value="TRANSCRIPTIONAL REGULATORY PROTEIN"/>
    <property type="match status" value="1"/>
</dbReference>
<keyword evidence="7" id="KW-0808">Transferase</keyword>
<evidence type="ECO:0000259" key="6">
    <source>
        <dbReference type="PROSITE" id="PS50949"/>
    </source>
</evidence>
<keyword evidence="8" id="KW-1185">Reference proteome</keyword>
<dbReference type="SMART" id="SM00345">
    <property type="entry name" value="HTH_GNTR"/>
    <property type="match status" value="1"/>
</dbReference>
<feature type="domain" description="HTH gntR-type" evidence="6">
    <location>
        <begin position="12"/>
        <end position="80"/>
    </location>
</feature>
<evidence type="ECO:0000256" key="3">
    <source>
        <dbReference type="ARBA" id="ARBA00023015"/>
    </source>
</evidence>
<dbReference type="Proteomes" id="UP001595799">
    <property type="component" value="Unassembled WGS sequence"/>
</dbReference>
<protein>
    <submittedName>
        <fullName evidence="7">PLP-dependent aminotransferase family protein</fullName>
    </submittedName>
</protein>
<dbReference type="PROSITE" id="PS50949">
    <property type="entry name" value="HTH_GNTR"/>
    <property type="match status" value="1"/>
</dbReference>
<dbReference type="CDD" id="cd07377">
    <property type="entry name" value="WHTH_GntR"/>
    <property type="match status" value="1"/>
</dbReference>
<keyword evidence="4" id="KW-0238">DNA-binding</keyword>
<dbReference type="InterPro" id="IPR036390">
    <property type="entry name" value="WH_DNA-bd_sf"/>
</dbReference>
<dbReference type="GO" id="GO:0008483">
    <property type="term" value="F:transaminase activity"/>
    <property type="evidence" value="ECO:0007669"/>
    <property type="project" value="UniProtKB-KW"/>
</dbReference>
<keyword evidence="3" id="KW-0805">Transcription regulation</keyword>
<dbReference type="InterPro" id="IPR000524">
    <property type="entry name" value="Tscrpt_reg_HTH_GntR"/>
</dbReference>
<dbReference type="Gene3D" id="1.10.10.10">
    <property type="entry name" value="Winged helix-like DNA-binding domain superfamily/Winged helix DNA-binding domain"/>
    <property type="match status" value="1"/>
</dbReference>
<evidence type="ECO:0000313" key="8">
    <source>
        <dbReference type="Proteomes" id="UP001595799"/>
    </source>
</evidence>
<dbReference type="InterPro" id="IPR036388">
    <property type="entry name" value="WH-like_DNA-bd_sf"/>
</dbReference>
<dbReference type="PANTHER" id="PTHR46577">
    <property type="entry name" value="HTH-TYPE TRANSCRIPTIONAL REGULATORY PROTEIN GABR"/>
    <property type="match status" value="1"/>
</dbReference>
<proteinExistence type="inferred from homology"/>
<dbReference type="InterPro" id="IPR004839">
    <property type="entry name" value="Aminotransferase_I/II_large"/>
</dbReference>
<keyword evidence="2" id="KW-0663">Pyridoxal phosphate</keyword>
<organism evidence="7 8">
    <name type="scientific">Fodinicurvata halophila</name>
    <dbReference type="NCBI Taxonomy" id="1419723"/>
    <lineage>
        <taxon>Bacteria</taxon>
        <taxon>Pseudomonadati</taxon>
        <taxon>Pseudomonadota</taxon>
        <taxon>Alphaproteobacteria</taxon>
        <taxon>Rhodospirillales</taxon>
        <taxon>Rhodovibrionaceae</taxon>
        <taxon>Fodinicurvata</taxon>
    </lineage>
</organism>
<name>A0ABV8UNQ7_9PROT</name>
<comment type="similarity">
    <text evidence="1">In the C-terminal section; belongs to the class-I pyridoxal-phosphate-dependent aminotransferase family.</text>
</comment>
<sequence length="484" mass="54286">MLQVQLDREGASALTDQIVEALRERIDTGLLRPGTKLPSIRGFATEHDISRFTVVEAYDRLVAMGYLQSRRGAGFFTAKSMPRSAAGQGNGEDAADPQHNEEVVWLIRRLLEAGKGLTLAGGPWLPADWLDEANLRRVMRGLANNEGDHLIEYGEPLGYRPLRRHIAETLLPEIDIQAEENQVLLTCGASQALDLVSRSLLKPGDTVLVDDPGYYNLFGSLRQQGYRLIGVPRQEDGPDIEALDRLAAQHRPRLYFTQSVLQNPTSTTLTPAKAFRLLQVAERHDFQVVEDDIFSDLHPEPAPRLAALDRLERVIYLRSFSKTLSGSLRVGFIACERGLAEQLTDSKMVTCVTTSLFTEKLVYRLLTEGYYRKFLARLLGRLAEARQRVSTAFEQTGIETFHGGDRGLFLWGRFPDIPDSLPLAESAQEEGLLLAPGAVFRPNLQPSPWMRFNVAVCEDPQVLERLQRMSTAYRDRKVESETLM</sequence>
<evidence type="ECO:0000256" key="1">
    <source>
        <dbReference type="ARBA" id="ARBA00005384"/>
    </source>
</evidence>
<dbReference type="SUPFAM" id="SSF53383">
    <property type="entry name" value="PLP-dependent transferases"/>
    <property type="match status" value="1"/>
</dbReference>
<dbReference type="Pfam" id="PF00155">
    <property type="entry name" value="Aminotran_1_2"/>
    <property type="match status" value="1"/>
</dbReference>
<accession>A0ABV8UNQ7</accession>
<gene>
    <name evidence="7" type="ORF">ACFOW6_15355</name>
</gene>
<keyword evidence="5" id="KW-0804">Transcription</keyword>
<evidence type="ECO:0000313" key="7">
    <source>
        <dbReference type="EMBL" id="MFC4352928.1"/>
    </source>
</evidence>
<keyword evidence="7" id="KW-0032">Aminotransferase</keyword>
<dbReference type="CDD" id="cd00609">
    <property type="entry name" value="AAT_like"/>
    <property type="match status" value="1"/>
</dbReference>
<dbReference type="InterPro" id="IPR015424">
    <property type="entry name" value="PyrdxlP-dep_Trfase"/>
</dbReference>
<evidence type="ECO:0000256" key="2">
    <source>
        <dbReference type="ARBA" id="ARBA00022898"/>
    </source>
</evidence>
<dbReference type="SUPFAM" id="SSF46785">
    <property type="entry name" value="Winged helix' DNA-binding domain"/>
    <property type="match status" value="1"/>
</dbReference>
<dbReference type="Gene3D" id="3.40.640.10">
    <property type="entry name" value="Type I PLP-dependent aspartate aminotransferase-like (Major domain)"/>
    <property type="match status" value="1"/>
</dbReference>
<dbReference type="InterPro" id="IPR051446">
    <property type="entry name" value="HTH_trans_reg/aminotransferase"/>
</dbReference>